<comment type="subunit">
    <text evidence="9 10">Homohexamer. Organized in a ring with a central cavity.</text>
</comment>
<comment type="similarity">
    <text evidence="9 10 13 14">Belongs to the peptidase S16 family.</text>
</comment>
<dbReference type="GO" id="GO:0043565">
    <property type="term" value="F:sequence-specific DNA binding"/>
    <property type="evidence" value="ECO:0007669"/>
    <property type="project" value="UniProtKB-UniRule"/>
</dbReference>
<evidence type="ECO:0000256" key="4">
    <source>
        <dbReference type="ARBA" id="ARBA00022741"/>
    </source>
</evidence>
<dbReference type="SMART" id="SM00382">
    <property type="entry name" value="AAA"/>
    <property type="match status" value="1"/>
</dbReference>
<dbReference type="GO" id="GO:0016887">
    <property type="term" value="F:ATP hydrolysis activity"/>
    <property type="evidence" value="ECO:0007669"/>
    <property type="project" value="UniProtKB-UniRule"/>
</dbReference>
<dbReference type="Pfam" id="PF00004">
    <property type="entry name" value="AAA"/>
    <property type="match status" value="1"/>
</dbReference>
<feature type="domain" description="Lon proteolytic" evidence="16">
    <location>
        <begin position="624"/>
        <end position="805"/>
    </location>
</feature>
<dbReference type="InterPro" id="IPR027543">
    <property type="entry name" value="Lon_bac"/>
</dbReference>
<evidence type="ECO:0000256" key="10">
    <source>
        <dbReference type="PIRNR" id="PIRNR001174"/>
    </source>
</evidence>
<dbReference type="FunFam" id="3.40.50.300:FF:000382">
    <property type="entry name" value="Lon protease homolog 2, peroxisomal"/>
    <property type="match status" value="1"/>
</dbReference>
<evidence type="ECO:0000256" key="5">
    <source>
        <dbReference type="ARBA" id="ARBA00022801"/>
    </source>
</evidence>
<comment type="induction">
    <text evidence="9">By heat shock.</text>
</comment>
<dbReference type="InterPro" id="IPR046336">
    <property type="entry name" value="Lon_prtase_N_sf"/>
</dbReference>
<dbReference type="OrthoDB" id="9803599at2"/>
<dbReference type="GO" id="GO:0004252">
    <property type="term" value="F:serine-type endopeptidase activity"/>
    <property type="evidence" value="ECO:0007669"/>
    <property type="project" value="UniProtKB-UniRule"/>
</dbReference>
<evidence type="ECO:0000313" key="19">
    <source>
        <dbReference type="Proteomes" id="UP000280296"/>
    </source>
</evidence>
<dbReference type="Gene3D" id="3.30.230.10">
    <property type="match status" value="1"/>
</dbReference>
<dbReference type="GO" id="GO:0006515">
    <property type="term" value="P:protein quality control for misfolded or incompletely synthesized proteins"/>
    <property type="evidence" value="ECO:0007669"/>
    <property type="project" value="UniProtKB-UniRule"/>
</dbReference>
<feature type="active site" evidence="9 11">
    <location>
        <position position="754"/>
    </location>
</feature>
<keyword evidence="8 9" id="KW-0346">Stress response</keyword>
<dbReference type="PRINTS" id="PR00830">
    <property type="entry name" value="ENDOLAPTASE"/>
</dbReference>
<evidence type="ECO:0000259" key="17">
    <source>
        <dbReference type="PROSITE" id="PS51787"/>
    </source>
</evidence>
<dbReference type="AlphaFoldDB" id="A0A432MF08"/>
<dbReference type="NCBIfam" id="TIGR00763">
    <property type="entry name" value="lon"/>
    <property type="match status" value="1"/>
</dbReference>
<evidence type="ECO:0000256" key="9">
    <source>
        <dbReference type="HAMAP-Rule" id="MF_01973"/>
    </source>
</evidence>
<dbReference type="PANTHER" id="PTHR10046">
    <property type="entry name" value="ATP DEPENDENT LON PROTEASE FAMILY MEMBER"/>
    <property type="match status" value="1"/>
</dbReference>
<comment type="caution">
    <text evidence="18">The sequence shown here is derived from an EMBL/GenBank/DDBJ whole genome shotgun (WGS) entry which is preliminary data.</text>
</comment>
<feature type="region of interest" description="Disordered" evidence="15">
    <location>
        <begin position="806"/>
        <end position="837"/>
    </location>
</feature>
<dbReference type="EC" id="3.4.21.53" evidence="9 10"/>
<evidence type="ECO:0000256" key="8">
    <source>
        <dbReference type="ARBA" id="ARBA00023016"/>
    </source>
</evidence>
<dbReference type="SUPFAM" id="SSF88697">
    <property type="entry name" value="PUA domain-like"/>
    <property type="match status" value="1"/>
</dbReference>
<feature type="region of interest" description="Disordered" evidence="15">
    <location>
        <begin position="1"/>
        <end position="27"/>
    </location>
</feature>
<dbReference type="PROSITE" id="PS51786">
    <property type="entry name" value="LON_PROTEOLYTIC"/>
    <property type="match status" value="1"/>
</dbReference>
<keyword evidence="3 9" id="KW-0645">Protease</keyword>
<comment type="function">
    <text evidence="9">ATP-dependent serine protease that mediates the selective degradation of mutant and abnormal proteins as well as certain short-lived regulatory proteins. Required for cellular homeostasis and for survival from DNA damage and developmental changes induced by stress. Degrades polypeptides processively to yield small peptide fragments that are 5 to 10 amino acids long. Binds to DNA in a double-stranded, site-specific manner.</text>
</comment>
<comment type="subcellular location">
    <subcellularLocation>
        <location evidence="1 9 10">Cytoplasm</location>
    </subcellularLocation>
</comment>
<evidence type="ECO:0000256" key="6">
    <source>
        <dbReference type="ARBA" id="ARBA00022825"/>
    </source>
</evidence>
<dbReference type="GO" id="GO:0004176">
    <property type="term" value="F:ATP-dependent peptidase activity"/>
    <property type="evidence" value="ECO:0007669"/>
    <property type="project" value="UniProtKB-UniRule"/>
</dbReference>
<dbReference type="InterPro" id="IPR027417">
    <property type="entry name" value="P-loop_NTPase"/>
</dbReference>
<dbReference type="InterPro" id="IPR008268">
    <property type="entry name" value="Peptidase_S16_AS"/>
</dbReference>
<feature type="compositionally biased region" description="Pro residues" evidence="15">
    <location>
        <begin position="11"/>
        <end position="21"/>
    </location>
</feature>
<keyword evidence="6 9" id="KW-0720">Serine protease</keyword>
<dbReference type="PROSITE" id="PS51787">
    <property type="entry name" value="LON_N"/>
    <property type="match status" value="1"/>
</dbReference>
<dbReference type="InterPro" id="IPR003593">
    <property type="entry name" value="AAA+_ATPase"/>
</dbReference>
<dbReference type="Pfam" id="PF22667">
    <property type="entry name" value="Lon_lid"/>
    <property type="match status" value="1"/>
</dbReference>
<dbReference type="InterPro" id="IPR027065">
    <property type="entry name" value="Lon_Prtase"/>
</dbReference>
<dbReference type="Gene3D" id="1.20.58.1480">
    <property type="match status" value="1"/>
</dbReference>
<dbReference type="Gene3D" id="3.40.50.300">
    <property type="entry name" value="P-loop containing nucleotide triphosphate hydrolases"/>
    <property type="match status" value="1"/>
</dbReference>
<evidence type="ECO:0000256" key="14">
    <source>
        <dbReference type="RuleBase" id="RU000591"/>
    </source>
</evidence>
<dbReference type="PIRSF" id="PIRSF001174">
    <property type="entry name" value="Lon_proteas"/>
    <property type="match status" value="1"/>
</dbReference>
<feature type="domain" description="Lon N-terminal" evidence="17">
    <location>
        <begin position="44"/>
        <end position="236"/>
    </location>
</feature>
<keyword evidence="4 9" id="KW-0547">Nucleotide-binding</keyword>
<dbReference type="InterPro" id="IPR015947">
    <property type="entry name" value="PUA-like_sf"/>
</dbReference>
<keyword evidence="2 9" id="KW-0963">Cytoplasm</keyword>
<gene>
    <name evidence="9 18" type="primary">lon</name>
    <name evidence="18" type="ORF">TsocGM_20595</name>
</gene>
<dbReference type="HAMAP" id="MF_01973">
    <property type="entry name" value="lon_bact"/>
    <property type="match status" value="1"/>
</dbReference>
<protein>
    <recommendedName>
        <fullName evidence="9 10">Lon protease</fullName>
        <ecNumber evidence="9 10">3.4.21.53</ecNumber>
    </recommendedName>
    <alternativeName>
        <fullName evidence="9">ATP-dependent protease La</fullName>
    </alternativeName>
</protein>
<dbReference type="GO" id="GO:0005737">
    <property type="term" value="C:cytoplasm"/>
    <property type="evidence" value="ECO:0007669"/>
    <property type="project" value="UniProtKB-SubCell"/>
</dbReference>
<keyword evidence="19" id="KW-1185">Reference proteome</keyword>
<dbReference type="InterPro" id="IPR020568">
    <property type="entry name" value="Ribosomal_Su5_D2-typ_SF"/>
</dbReference>
<feature type="binding site" evidence="9 12">
    <location>
        <begin position="388"/>
        <end position="395"/>
    </location>
    <ligand>
        <name>ATP</name>
        <dbReference type="ChEBI" id="CHEBI:30616"/>
    </ligand>
</feature>
<dbReference type="Pfam" id="PF02190">
    <property type="entry name" value="LON_substr_bdg"/>
    <property type="match status" value="1"/>
</dbReference>
<evidence type="ECO:0000256" key="3">
    <source>
        <dbReference type="ARBA" id="ARBA00022670"/>
    </source>
</evidence>
<comment type="catalytic activity">
    <reaction evidence="9 10 13">
        <text>Hydrolysis of proteins in presence of ATP.</text>
        <dbReference type="EC" id="3.4.21.53"/>
    </reaction>
</comment>
<reference evidence="18 19" key="2">
    <citation type="submission" date="2019-01" db="EMBL/GenBank/DDBJ databases">
        <title>Tautonia sociabilis, a novel thermotolerant planctomycete of Isosphaeraceae family, isolated from a 4000 m deep subterranean habitat.</title>
        <authorList>
            <person name="Kovaleva O.L."/>
            <person name="Elcheninov A.G."/>
            <person name="Van Heerden E."/>
            <person name="Toshchakov S.V."/>
            <person name="Novikov A."/>
            <person name="Bonch-Osmolovskaya E.A."/>
            <person name="Kublanov I.V."/>
        </authorList>
    </citation>
    <scope>NUCLEOTIDE SEQUENCE [LARGE SCALE GENOMIC DNA]</scope>
    <source>
        <strain evidence="18 19">GM2012</strain>
    </source>
</reference>
<dbReference type="SUPFAM" id="SSF52540">
    <property type="entry name" value="P-loop containing nucleoside triphosphate hydrolases"/>
    <property type="match status" value="1"/>
</dbReference>
<organism evidence="18 19">
    <name type="scientific">Tautonia sociabilis</name>
    <dbReference type="NCBI Taxonomy" id="2080755"/>
    <lineage>
        <taxon>Bacteria</taxon>
        <taxon>Pseudomonadati</taxon>
        <taxon>Planctomycetota</taxon>
        <taxon>Planctomycetia</taxon>
        <taxon>Isosphaerales</taxon>
        <taxon>Isosphaeraceae</taxon>
        <taxon>Tautonia</taxon>
    </lineage>
</organism>
<evidence type="ECO:0000259" key="16">
    <source>
        <dbReference type="PROSITE" id="PS51786"/>
    </source>
</evidence>
<name>A0A432MF08_9BACT</name>
<evidence type="ECO:0000256" key="7">
    <source>
        <dbReference type="ARBA" id="ARBA00022840"/>
    </source>
</evidence>
<dbReference type="EMBL" id="RYZH01000050">
    <property type="protein sequence ID" value="RUL84330.1"/>
    <property type="molecule type" value="Genomic_DNA"/>
</dbReference>
<dbReference type="SUPFAM" id="SSF54211">
    <property type="entry name" value="Ribosomal protein S5 domain 2-like"/>
    <property type="match status" value="1"/>
</dbReference>
<dbReference type="InterPro" id="IPR003111">
    <property type="entry name" value="Lon_prtase_N"/>
</dbReference>
<evidence type="ECO:0000256" key="12">
    <source>
        <dbReference type="PIRSR" id="PIRSR001174-2"/>
    </source>
</evidence>
<dbReference type="RefSeq" id="WP_126727348.1">
    <property type="nucleotide sequence ID" value="NZ_RYZH01000050.1"/>
</dbReference>
<dbReference type="InterPro" id="IPR004815">
    <property type="entry name" value="Lon_bac/euk-typ"/>
</dbReference>
<accession>A0A432MF08</accession>
<dbReference type="InterPro" id="IPR003959">
    <property type="entry name" value="ATPase_AAA_core"/>
</dbReference>
<reference evidence="18 19" key="1">
    <citation type="submission" date="2018-12" db="EMBL/GenBank/DDBJ databases">
        <authorList>
            <person name="Toschakov S.V."/>
        </authorList>
    </citation>
    <scope>NUCLEOTIDE SEQUENCE [LARGE SCALE GENOMIC DNA]</scope>
    <source>
        <strain evidence="18 19">GM2012</strain>
    </source>
</reference>
<dbReference type="InterPro" id="IPR008269">
    <property type="entry name" value="Lon_proteolytic"/>
</dbReference>
<sequence>MSKRKSKANPRPDPSPSPGEPPADGRALAVPTIEEAGPSLPGRMPILPLRADVVFPQTVVPLVVNRPAGMRLIDEVYAAGGDRIIGLATQRSPELDEPGPAELYPTLCVGSILKMLKFPDGSTRIVCQGIARARLIGLEQTEPYLIGRVEPLGERAEQGEELDALVHLVNGLFNRLSENVPEELQVAAMNTRDPARLADLLGSSLPFSVEEKQAMLAELDVKARLMTLGQFLTRHLNVMELSTKIQAQVGSEITRAQREHFLRQQLKAIQEELGEREPEAAEARELERKIRRAKLPPEARAEARREIDRLAGMHPSSAEYSIVRTYVDWLASLPWARSSTDHLDLKRARQILDEDHFDLEKIKERILEYLAVRKLKKDMKGPILCFAGPPGTGKTSLGRSIARAMGREFVRISLGGVHDEAEIRGHRRTYVAALPGRIIQGLRKAGTNNPVFMLDEVDKLGADFRGDPSAALLEVLDPEQNATFRDNYLDIDFDLSKIMFIATANMLESIPQPLLDRMEVLELPGYAEEEKVLIAQRFLIPKQLESHGLTEKHLTIGDDAVRRIISDYTREAGLRNLERELAAICRKVARKRAEGKKGATAVGADDVPSFLGPPKHFREVAARTGVPGVATGLAWTPTGGEILFIEATGMPGKGALTLTGLLGESMKESAQAAMSYLKTHARQLGIDPARFAKTDVHIHVPAGAVPKDGPSAGVAIASALISLFRDEPVRRDLAMTGELTLTGRVLPVGGVKEKVLGARRAGIKSVLLPRYNEKDLTDLPEEVREDLTFRGVESLDDVVAALFPEPRRRASRSKSGTSRAARGSKSKGSGVPGRAPR</sequence>
<dbReference type="InterPro" id="IPR014721">
    <property type="entry name" value="Ribsml_uS5_D2-typ_fold_subgr"/>
</dbReference>
<dbReference type="Gene3D" id="1.20.5.5270">
    <property type="match status" value="1"/>
</dbReference>
<proteinExistence type="evidence at transcript level"/>
<dbReference type="Pfam" id="PF05362">
    <property type="entry name" value="Lon_C"/>
    <property type="match status" value="1"/>
</dbReference>
<dbReference type="SMART" id="SM00464">
    <property type="entry name" value="LON"/>
    <property type="match status" value="1"/>
</dbReference>
<evidence type="ECO:0000256" key="11">
    <source>
        <dbReference type="PIRSR" id="PIRSR001174-1"/>
    </source>
</evidence>
<dbReference type="Proteomes" id="UP000280296">
    <property type="component" value="Unassembled WGS sequence"/>
</dbReference>
<keyword evidence="5 9" id="KW-0378">Hydrolase</keyword>
<keyword evidence="7 9" id="KW-0067">ATP-binding</keyword>
<dbReference type="Gene3D" id="1.10.8.60">
    <property type="match status" value="1"/>
</dbReference>
<dbReference type="Gene3D" id="2.30.130.40">
    <property type="entry name" value="LON domain-like"/>
    <property type="match status" value="1"/>
</dbReference>
<dbReference type="InterPro" id="IPR054594">
    <property type="entry name" value="Lon_lid"/>
</dbReference>
<dbReference type="GO" id="GO:0034605">
    <property type="term" value="P:cellular response to heat"/>
    <property type="evidence" value="ECO:0007669"/>
    <property type="project" value="UniProtKB-UniRule"/>
</dbReference>
<dbReference type="GO" id="GO:0005524">
    <property type="term" value="F:ATP binding"/>
    <property type="evidence" value="ECO:0007669"/>
    <property type="project" value="UniProtKB-UniRule"/>
</dbReference>
<evidence type="ECO:0000256" key="15">
    <source>
        <dbReference type="SAM" id="MobiDB-lite"/>
    </source>
</evidence>
<dbReference type="CDD" id="cd19500">
    <property type="entry name" value="RecA-like_Lon"/>
    <property type="match status" value="1"/>
</dbReference>
<dbReference type="PROSITE" id="PS01046">
    <property type="entry name" value="LON_SER"/>
    <property type="match status" value="1"/>
</dbReference>
<evidence type="ECO:0000256" key="13">
    <source>
        <dbReference type="PROSITE-ProRule" id="PRU01122"/>
    </source>
</evidence>
<dbReference type="FunFam" id="1.20.5.5270:FF:000002">
    <property type="entry name" value="Lon protease homolog"/>
    <property type="match status" value="1"/>
</dbReference>
<feature type="active site" evidence="9 11">
    <location>
        <position position="711"/>
    </location>
</feature>
<evidence type="ECO:0000256" key="2">
    <source>
        <dbReference type="ARBA" id="ARBA00022490"/>
    </source>
</evidence>
<evidence type="ECO:0000313" key="18">
    <source>
        <dbReference type="EMBL" id="RUL84330.1"/>
    </source>
</evidence>
<evidence type="ECO:0000256" key="1">
    <source>
        <dbReference type="ARBA" id="ARBA00004496"/>
    </source>
</evidence>